<comment type="subcellular location">
    <subcellularLocation>
        <location evidence="1">Membrane</location>
        <topology evidence="1">Multi-pass membrane protein</topology>
    </subcellularLocation>
</comment>
<keyword evidence="7" id="KW-1185">Reference proteome</keyword>
<dbReference type="Proteomes" id="UP000503088">
    <property type="component" value="Chromosome"/>
</dbReference>
<dbReference type="Pfam" id="PF02361">
    <property type="entry name" value="CbiQ"/>
    <property type="match status" value="1"/>
</dbReference>
<dbReference type="KEGG" id="kpul:GXN76_00120"/>
<evidence type="ECO:0000313" key="6">
    <source>
        <dbReference type="EMBL" id="QKG83025.1"/>
    </source>
</evidence>
<dbReference type="EMBL" id="CP048104">
    <property type="protein sequence ID" value="QKG83025.1"/>
    <property type="molecule type" value="Genomic_DNA"/>
</dbReference>
<feature type="transmembrane region" description="Helical" evidence="5">
    <location>
        <begin position="124"/>
        <end position="146"/>
    </location>
</feature>
<evidence type="ECO:0000256" key="1">
    <source>
        <dbReference type="ARBA" id="ARBA00004141"/>
    </source>
</evidence>
<proteinExistence type="predicted"/>
<dbReference type="AlphaFoldDB" id="A0A7D3Y2P3"/>
<accession>A0A7D3Y2P3</accession>
<feature type="transmembrane region" description="Helical" evidence="5">
    <location>
        <begin position="264"/>
        <end position="282"/>
    </location>
</feature>
<reference evidence="6 7" key="1">
    <citation type="submission" date="2020-01" db="EMBL/GenBank/DDBJ databases">
        <authorList>
            <person name="Gulvik C.A."/>
            <person name="Batra D.G."/>
        </authorList>
    </citation>
    <scope>NUCLEOTIDE SEQUENCE [LARGE SCALE GENOMIC DNA]</scope>
    <source>
        <strain evidence="6 7">W9323</strain>
    </source>
</reference>
<dbReference type="RefSeq" id="WP_173218965.1">
    <property type="nucleotide sequence ID" value="NZ_CP048104.1"/>
</dbReference>
<sequence length="284" mass="32348">MSRGFRSLHPAVSFLYYTGAVLLLFLMNHPLFLLTSFFLLFAVNLLYDGGKAFFQWKGMMLMTVGVILIVNPLTSERGSHVLWVISGHHITLESILYGGIMAITMINVMAVFTSYQQVISSDKFLYLFAGFLPQWSLLTMMSLRFIPLLRTRIREIALVQQSRMNPSLKPSWKEQVVQGMKRLEVLLTWSLEDGLQTAESMKARGYGTGRRTSYSPYHWSLKDGISFLFLSATFGACISGWATGWGTLEIYPVMEPLLPDTPEWLLLAPYLFYYSFPVWMELGG</sequence>
<dbReference type="CDD" id="cd16914">
    <property type="entry name" value="EcfT"/>
    <property type="match status" value="1"/>
</dbReference>
<evidence type="ECO:0000313" key="7">
    <source>
        <dbReference type="Proteomes" id="UP000503088"/>
    </source>
</evidence>
<keyword evidence="3 5" id="KW-1133">Transmembrane helix</keyword>
<gene>
    <name evidence="6" type="ORF">GXN76_00120</name>
</gene>
<dbReference type="GO" id="GO:0005886">
    <property type="term" value="C:plasma membrane"/>
    <property type="evidence" value="ECO:0007669"/>
    <property type="project" value="UniProtKB-ARBA"/>
</dbReference>
<keyword evidence="4 5" id="KW-0472">Membrane</keyword>
<evidence type="ECO:0000256" key="3">
    <source>
        <dbReference type="ARBA" id="ARBA00022989"/>
    </source>
</evidence>
<protein>
    <submittedName>
        <fullName evidence="6">Energy-coupling factor transporter transmembrane protein EcfT</fullName>
    </submittedName>
</protein>
<feature type="transmembrane region" description="Helical" evidence="5">
    <location>
        <begin position="94"/>
        <end position="112"/>
    </location>
</feature>
<keyword evidence="2 5" id="KW-0812">Transmembrane</keyword>
<evidence type="ECO:0000256" key="2">
    <source>
        <dbReference type="ARBA" id="ARBA00022692"/>
    </source>
</evidence>
<evidence type="ECO:0000256" key="5">
    <source>
        <dbReference type="SAM" id="Phobius"/>
    </source>
</evidence>
<dbReference type="InterPro" id="IPR003339">
    <property type="entry name" value="ABC/ECF_trnsptr_transmembrane"/>
</dbReference>
<evidence type="ECO:0000256" key="4">
    <source>
        <dbReference type="ARBA" id="ARBA00023136"/>
    </source>
</evidence>
<feature type="transmembrane region" description="Helical" evidence="5">
    <location>
        <begin position="225"/>
        <end position="244"/>
    </location>
</feature>
<organism evidence="6 7">
    <name type="scientific">Kroppenstedtia pulmonis</name>
    <dbReference type="NCBI Taxonomy" id="1380685"/>
    <lineage>
        <taxon>Bacteria</taxon>
        <taxon>Bacillati</taxon>
        <taxon>Bacillota</taxon>
        <taxon>Bacilli</taxon>
        <taxon>Bacillales</taxon>
        <taxon>Thermoactinomycetaceae</taxon>
        <taxon>Kroppenstedtia</taxon>
    </lineage>
</organism>
<feature type="transmembrane region" description="Helical" evidence="5">
    <location>
        <begin position="21"/>
        <end position="47"/>
    </location>
</feature>
<name>A0A7D3Y2P3_9BACL</name>
<feature type="transmembrane region" description="Helical" evidence="5">
    <location>
        <begin position="53"/>
        <end position="73"/>
    </location>
</feature>